<feature type="chain" id="PRO_5047029253" description="DUF4352 domain-containing protein" evidence="1">
    <location>
        <begin position="30"/>
        <end position="297"/>
    </location>
</feature>
<evidence type="ECO:0008006" key="4">
    <source>
        <dbReference type="Google" id="ProtNLM"/>
    </source>
</evidence>
<dbReference type="PROSITE" id="PS51257">
    <property type="entry name" value="PROKAR_LIPOPROTEIN"/>
    <property type="match status" value="1"/>
</dbReference>
<dbReference type="RefSeq" id="WP_380585607.1">
    <property type="nucleotide sequence ID" value="NZ_JBHSQJ010000084.1"/>
</dbReference>
<dbReference type="EMBL" id="JBHSQJ010000084">
    <property type="protein sequence ID" value="MFC5909638.1"/>
    <property type="molecule type" value="Genomic_DNA"/>
</dbReference>
<name>A0ABW1G6K6_9ACTN</name>
<dbReference type="Proteomes" id="UP001596174">
    <property type="component" value="Unassembled WGS sequence"/>
</dbReference>
<evidence type="ECO:0000313" key="2">
    <source>
        <dbReference type="EMBL" id="MFC5909638.1"/>
    </source>
</evidence>
<accession>A0ABW1G6K6</accession>
<sequence length="297" mass="30997">MRRTAILLALGALLAGAPAALGPVPTATAAGCAAVRALAAPVATPAAALSLPPQAPLGLWTRARLTLRQSGTVRLAVRTRGFSTVSLALQRWTGTHWADLPAGHPDGFPTSDTFSFSAPRGAVALRLKDVDRPGSLRITPSVDRASGPTAATRVTRPAVRLQGWPRQAALRRGGAPLVFTLTVHNTTDRRYPDVGVLFYASAQSGETYLTARELTLEQLVGGRWIRLPLASGCDPGLAVALRPLSGRSLAPGATAGYRLRLRLAAATPAVLRQADAGLALSVDGDDFASLSLPFTLR</sequence>
<comment type="caution">
    <text evidence="2">The sequence shown here is derived from an EMBL/GenBank/DDBJ whole genome shotgun (WGS) entry which is preliminary data.</text>
</comment>
<organism evidence="2 3">
    <name type="scientific">Streptacidiphilus monticola</name>
    <dbReference type="NCBI Taxonomy" id="2161674"/>
    <lineage>
        <taxon>Bacteria</taxon>
        <taxon>Bacillati</taxon>
        <taxon>Actinomycetota</taxon>
        <taxon>Actinomycetes</taxon>
        <taxon>Kitasatosporales</taxon>
        <taxon>Streptomycetaceae</taxon>
        <taxon>Streptacidiphilus</taxon>
    </lineage>
</organism>
<keyword evidence="3" id="KW-1185">Reference proteome</keyword>
<protein>
    <recommendedName>
        <fullName evidence="4">DUF4352 domain-containing protein</fullName>
    </recommendedName>
</protein>
<evidence type="ECO:0000256" key="1">
    <source>
        <dbReference type="SAM" id="SignalP"/>
    </source>
</evidence>
<reference evidence="3" key="1">
    <citation type="journal article" date="2019" name="Int. J. Syst. Evol. Microbiol.">
        <title>The Global Catalogue of Microorganisms (GCM) 10K type strain sequencing project: providing services to taxonomists for standard genome sequencing and annotation.</title>
        <authorList>
            <consortium name="The Broad Institute Genomics Platform"/>
            <consortium name="The Broad Institute Genome Sequencing Center for Infectious Disease"/>
            <person name="Wu L."/>
            <person name="Ma J."/>
        </authorList>
    </citation>
    <scope>NUCLEOTIDE SEQUENCE [LARGE SCALE GENOMIC DNA]</scope>
    <source>
        <strain evidence="3">JCM 4816</strain>
    </source>
</reference>
<proteinExistence type="predicted"/>
<gene>
    <name evidence="2" type="ORF">ACFP3V_20785</name>
</gene>
<evidence type="ECO:0000313" key="3">
    <source>
        <dbReference type="Proteomes" id="UP001596174"/>
    </source>
</evidence>
<feature type="signal peptide" evidence="1">
    <location>
        <begin position="1"/>
        <end position="29"/>
    </location>
</feature>
<keyword evidence="1" id="KW-0732">Signal</keyword>